<gene>
    <name evidence="10" type="primary">nad1</name>
</gene>
<keyword evidence="6 9" id="KW-0472">Membrane</keyword>
<evidence type="ECO:0000256" key="6">
    <source>
        <dbReference type="ARBA" id="ARBA00023136"/>
    </source>
</evidence>
<accession>A0A1Z2WWX1</accession>
<comment type="similarity">
    <text evidence="2 7">Belongs to the complex I subunit 1 family.</text>
</comment>
<dbReference type="EC" id="7.1.1.2" evidence="8"/>
<dbReference type="HAMAP" id="MF_01350">
    <property type="entry name" value="NDH1_NuoH"/>
    <property type="match status" value="1"/>
</dbReference>
<evidence type="ECO:0000313" key="10">
    <source>
        <dbReference type="EMBL" id="ASB29980.1"/>
    </source>
</evidence>
<evidence type="ECO:0000256" key="7">
    <source>
        <dbReference type="RuleBase" id="RU000471"/>
    </source>
</evidence>
<dbReference type="PROSITE" id="PS00668">
    <property type="entry name" value="COMPLEX1_ND1_2"/>
    <property type="match status" value="1"/>
</dbReference>
<feature type="transmembrane region" description="Helical" evidence="9">
    <location>
        <begin position="282"/>
        <end position="304"/>
    </location>
</feature>
<comment type="catalytic activity">
    <reaction evidence="8">
        <text>a ubiquinone + NADH + 5 H(+)(in) = a ubiquinol + NAD(+) + 4 H(+)(out)</text>
        <dbReference type="Rhea" id="RHEA:29091"/>
        <dbReference type="Rhea" id="RHEA-COMP:9565"/>
        <dbReference type="Rhea" id="RHEA-COMP:9566"/>
        <dbReference type="ChEBI" id="CHEBI:15378"/>
        <dbReference type="ChEBI" id="CHEBI:16389"/>
        <dbReference type="ChEBI" id="CHEBI:17976"/>
        <dbReference type="ChEBI" id="CHEBI:57540"/>
        <dbReference type="ChEBI" id="CHEBI:57945"/>
        <dbReference type="EC" id="7.1.1.2"/>
    </reaction>
</comment>
<feature type="transmembrane region" description="Helical" evidence="9">
    <location>
        <begin position="6"/>
        <end position="23"/>
    </location>
</feature>
<dbReference type="GO" id="GO:0008137">
    <property type="term" value="F:NADH dehydrogenase (ubiquinone) activity"/>
    <property type="evidence" value="ECO:0007669"/>
    <property type="project" value="UniProtKB-EC"/>
</dbReference>
<keyword evidence="8 10" id="KW-0496">Mitochondrion</keyword>
<dbReference type="GO" id="GO:0003954">
    <property type="term" value="F:NADH dehydrogenase activity"/>
    <property type="evidence" value="ECO:0007669"/>
    <property type="project" value="TreeGrafter"/>
</dbReference>
<name>A0A1Z2WWX1_9BIVA</name>
<dbReference type="InterPro" id="IPR001694">
    <property type="entry name" value="NADH_UbQ_OxRdtase_su1/FPO"/>
</dbReference>
<evidence type="ECO:0000256" key="3">
    <source>
        <dbReference type="ARBA" id="ARBA00021009"/>
    </source>
</evidence>
<geneLocation type="mitochondrion" evidence="10"/>
<evidence type="ECO:0000256" key="1">
    <source>
        <dbReference type="ARBA" id="ARBA00004141"/>
    </source>
</evidence>
<keyword evidence="4 7" id="KW-0812">Transmembrane</keyword>
<evidence type="ECO:0000256" key="2">
    <source>
        <dbReference type="ARBA" id="ARBA00010535"/>
    </source>
</evidence>
<proteinExistence type="inferred from homology"/>
<feature type="transmembrane region" description="Helical" evidence="9">
    <location>
        <begin position="140"/>
        <end position="160"/>
    </location>
</feature>
<dbReference type="Pfam" id="PF00146">
    <property type="entry name" value="NADHdh"/>
    <property type="match status" value="1"/>
</dbReference>
<dbReference type="PROSITE" id="PS00667">
    <property type="entry name" value="COMPLEX1_ND1_1"/>
    <property type="match status" value="1"/>
</dbReference>
<evidence type="ECO:0000256" key="5">
    <source>
        <dbReference type="ARBA" id="ARBA00022989"/>
    </source>
</evidence>
<sequence>MQLLSLVIPSVCALMAVAWFTLLERKVLGYIMNRKGPNKVGVLGVIQPLADGVKLFSKELVVPTYSNIFPFILCPIVTLFVALLLWLLYPLGGGSWGFTCGFLLYLSISGVNVYCVLVAGWASNSKYALLGAMRGVAQSVSYEVSMAVTLLSVVFTVSVMDLKSIQVWQSGHFMVLALVFPSFMLLWLICMLAETNRAPFDFVEGESELVSGFNVEYSGGWFAMIYMAEYANMLFNSLFTCVMFLGVEDMLMSVEAMSFFLLFLWVRGSLPRFRYDMLMSLVWKSFLSLLLSSLLIVTLMLVVLA</sequence>
<evidence type="ECO:0000256" key="9">
    <source>
        <dbReference type="SAM" id="Phobius"/>
    </source>
</evidence>
<comment type="subcellular location">
    <subcellularLocation>
        <location evidence="1">Membrane</location>
        <topology evidence="1">Multi-pass membrane protein</topology>
    </subcellularLocation>
    <subcellularLocation>
        <location evidence="7">Mitochondrion inner membrane</location>
        <topology evidence="7">Multi-pass membrane protein</topology>
    </subcellularLocation>
</comment>
<dbReference type="EMBL" id="KY705073">
    <property type="protein sequence ID" value="ASB29980.1"/>
    <property type="molecule type" value="Genomic_DNA"/>
</dbReference>
<organism evidence="10">
    <name type="scientific">Modiolus philippinarum</name>
    <dbReference type="NCBI Taxonomy" id="310899"/>
    <lineage>
        <taxon>Eukaryota</taxon>
        <taxon>Metazoa</taxon>
        <taxon>Spiralia</taxon>
        <taxon>Lophotrochozoa</taxon>
        <taxon>Mollusca</taxon>
        <taxon>Bivalvia</taxon>
        <taxon>Autobranchia</taxon>
        <taxon>Pteriomorphia</taxon>
        <taxon>Mytilida</taxon>
        <taxon>Mytiloidea</taxon>
        <taxon>Mytilidae</taxon>
        <taxon>Modiolinae</taxon>
        <taxon>Modiolus</taxon>
    </lineage>
</organism>
<evidence type="ECO:0000256" key="8">
    <source>
        <dbReference type="RuleBase" id="RU000473"/>
    </source>
</evidence>
<evidence type="ECO:0000256" key="4">
    <source>
        <dbReference type="ARBA" id="ARBA00022692"/>
    </source>
</evidence>
<dbReference type="AlphaFoldDB" id="A0A1Z2WWX1"/>
<feature type="transmembrane region" description="Helical" evidence="9">
    <location>
        <begin position="95"/>
        <end position="119"/>
    </location>
</feature>
<dbReference type="GO" id="GO:0009060">
    <property type="term" value="P:aerobic respiration"/>
    <property type="evidence" value="ECO:0007669"/>
    <property type="project" value="TreeGrafter"/>
</dbReference>
<feature type="transmembrane region" description="Helical" evidence="9">
    <location>
        <begin position="68"/>
        <end position="89"/>
    </location>
</feature>
<feature type="transmembrane region" description="Helical" evidence="9">
    <location>
        <begin position="221"/>
        <end position="245"/>
    </location>
</feature>
<dbReference type="PANTHER" id="PTHR11432:SF3">
    <property type="entry name" value="NADH-UBIQUINONE OXIDOREDUCTASE CHAIN 1"/>
    <property type="match status" value="1"/>
</dbReference>
<keyword evidence="8" id="KW-0830">Ubiquinone</keyword>
<keyword evidence="5 9" id="KW-1133">Transmembrane helix</keyword>
<dbReference type="GO" id="GO:0005743">
    <property type="term" value="C:mitochondrial inner membrane"/>
    <property type="evidence" value="ECO:0007669"/>
    <property type="project" value="UniProtKB-SubCell"/>
</dbReference>
<feature type="transmembrane region" description="Helical" evidence="9">
    <location>
        <begin position="251"/>
        <end position="270"/>
    </location>
</feature>
<feature type="transmembrane region" description="Helical" evidence="9">
    <location>
        <begin position="172"/>
        <end position="193"/>
    </location>
</feature>
<protein>
    <recommendedName>
        <fullName evidence="3 8">NADH-ubiquinone oxidoreductase chain 1</fullName>
        <ecNumber evidence="8">7.1.1.2</ecNumber>
    </recommendedName>
</protein>
<dbReference type="PANTHER" id="PTHR11432">
    <property type="entry name" value="NADH DEHYDROGENASE SUBUNIT 1"/>
    <property type="match status" value="1"/>
</dbReference>
<keyword evidence="7" id="KW-0520">NAD</keyword>
<dbReference type="InterPro" id="IPR018086">
    <property type="entry name" value="NADH_UbQ_OxRdtase_su1_CS"/>
</dbReference>
<reference evidence="10" key="1">
    <citation type="journal article" date="2017" name="Nat. Ecol. Evol.">
        <title>Adaptation to deep-sea chemosynthetic environments as revealed by mussel genomes.</title>
        <authorList>
            <person name="Sun J."/>
            <person name="Zhang Y."/>
            <person name="Xu T."/>
            <person name="Zhang Y."/>
            <person name="Mu H."/>
            <person name="Zhang Y."/>
            <person name="Lan Y."/>
            <person name="Fields C.J."/>
            <person name="Hui J.H.L."/>
            <person name="Zhang W."/>
            <person name="Li R."/>
            <person name="Nong W."/>
            <person name="Cheung F.K.M."/>
            <person name="Qiu J.-W."/>
            <person name="Qian P.-Y."/>
        </authorList>
    </citation>
    <scope>NUCLEOTIDE SEQUENCE</scope>
</reference>